<evidence type="ECO:0000313" key="2">
    <source>
        <dbReference type="Proteomes" id="UP001261624"/>
    </source>
</evidence>
<keyword evidence="2" id="KW-1185">Reference proteome</keyword>
<protein>
    <submittedName>
        <fullName evidence="1">Uncharacterized protein</fullName>
    </submittedName>
</protein>
<proteinExistence type="predicted"/>
<organism evidence="1 2">
    <name type="scientific">Autumnicola patrickiae</name>
    <dbReference type="NCBI Taxonomy" id="3075591"/>
    <lineage>
        <taxon>Bacteria</taxon>
        <taxon>Pseudomonadati</taxon>
        <taxon>Bacteroidota</taxon>
        <taxon>Flavobacteriia</taxon>
        <taxon>Flavobacteriales</taxon>
        <taxon>Flavobacteriaceae</taxon>
        <taxon>Autumnicola</taxon>
    </lineage>
</organism>
<sequence>MNSREITLRILRSLKCKNLSHQKDYQQITQHADKLLIKSFFRNLSNQKENFVAKLQEAIEKTEKELAPDSKLYFSEVASEEKTTPLFKTSRHERHGLIKECYRREKRNLQLYNYALTHVNESGVREVLLSQKNKTKSWLREIKCMGIRIYEDVEGALEPSFEFDAELKA</sequence>
<dbReference type="Gene3D" id="1.20.1260.10">
    <property type="match status" value="1"/>
</dbReference>
<dbReference type="InterPro" id="IPR012347">
    <property type="entry name" value="Ferritin-like"/>
</dbReference>
<comment type="caution">
    <text evidence="1">The sequence shown here is derived from an EMBL/GenBank/DDBJ whole genome shotgun (WGS) entry which is preliminary data.</text>
</comment>
<gene>
    <name evidence="1" type="ORF">RM549_04345</name>
</gene>
<evidence type="ECO:0000313" key="1">
    <source>
        <dbReference type="EMBL" id="MDT0689001.1"/>
    </source>
</evidence>
<dbReference type="RefSeq" id="WP_311682002.1">
    <property type="nucleotide sequence ID" value="NZ_JAVRHM010000003.1"/>
</dbReference>
<name>A0ABU3DZ77_9FLAO</name>
<reference evidence="1 2" key="1">
    <citation type="submission" date="2023-09" db="EMBL/GenBank/DDBJ databases">
        <authorList>
            <person name="Rey-Velasco X."/>
        </authorList>
    </citation>
    <scope>NUCLEOTIDE SEQUENCE [LARGE SCALE GENOMIC DNA]</scope>
    <source>
        <strain evidence="1 2">F188</strain>
    </source>
</reference>
<dbReference type="Proteomes" id="UP001261624">
    <property type="component" value="Unassembled WGS sequence"/>
</dbReference>
<dbReference type="EMBL" id="JAVRHM010000003">
    <property type="protein sequence ID" value="MDT0689001.1"/>
    <property type="molecule type" value="Genomic_DNA"/>
</dbReference>
<accession>A0ABU3DZ77</accession>